<organism evidence="3 4">
    <name type="scientific">Mycolicibacterium confluentis</name>
    <dbReference type="NCBI Taxonomy" id="28047"/>
    <lineage>
        <taxon>Bacteria</taxon>
        <taxon>Bacillati</taxon>
        <taxon>Actinomycetota</taxon>
        <taxon>Actinomycetes</taxon>
        <taxon>Mycobacteriales</taxon>
        <taxon>Mycobacteriaceae</taxon>
        <taxon>Mycolicibacterium</taxon>
    </lineage>
</organism>
<protein>
    <submittedName>
        <fullName evidence="3">Uncharacterized protein</fullName>
    </submittedName>
</protein>
<sequence length="256" mass="27452">MDLFDVVRACFRRWYILLPIVAVAAFYSYNVYTAVKPVYYSQMAIGISPPSYRIDTAATGMPVPRNGLLDIGGAPFVANMTALALSQPSAVNRVVAAGGMREYNARMFPVPEATQPIPLVLVDVVAPNPETATKTLELVTAEFSVALENLQHQARVPDEMMVEPFVVSPPGTPVAATPSRTRSTLSILFAGVGLAVVVAVVADALLNRRRRRRTETTTADATSGTALPRNGQTNAAEPETPDPAPEDSPKETTEAR</sequence>
<feature type="region of interest" description="Disordered" evidence="1">
    <location>
        <begin position="211"/>
        <end position="256"/>
    </location>
</feature>
<name>A0A7I7Y1H1_9MYCO</name>
<accession>A0A7I7Y1H1</accession>
<evidence type="ECO:0000313" key="3">
    <source>
        <dbReference type="EMBL" id="BBZ34872.1"/>
    </source>
</evidence>
<gene>
    <name evidence="3" type="ORF">MCNF_34770</name>
</gene>
<dbReference type="OrthoDB" id="3695950at2"/>
<feature type="transmembrane region" description="Helical" evidence="2">
    <location>
        <begin position="14"/>
        <end position="32"/>
    </location>
</feature>
<evidence type="ECO:0000256" key="2">
    <source>
        <dbReference type="SAM" id="Phobius"/>
    </source>
</evidence>
<feature type="transmembrane region" description="Helical" evidence="2">
    <location>
        <begin position="185"/>
        <end position="206"/>
    </location>
</feature>
<reference evidence="3" key="1">
    <citation type="journal article" date="2019" name="Emerg. Microbes Infect.">
        <title>Comprehensive subspecies identification of 175 nontuberculous mycobacteria species based on 7547 genomic profiles.</title>
        <authorList>
            <person name="Matsumoto Y."/>
            <person name="Kinjo T."/>
            <person name="Motooka D."/>
            <person name="Nabeya D."/>
            <person name="Jung N."/>
            <person name="Uechi K."/>
            <person name="Horii T."/>
            <person name="Iida T."/>
            <person name="Fujita J."/>
            <person name="Nakamura S."/>
        </authorList>
    </citation>
    <scope>NUCLEOTIDE SEQUENCE [LARGE SCALE GENOMIC DNA]</scope>
    <source>
        <strain evidence="3">JCM 13671</strain>
    </source>
</reference>
<evidence type="ECO:0000256" key="1">
    <source>
        <dbReference type="SAM" id="MobiDB-lite"/>
    </source>
</evidence>
<dbReference type="AlphaFoldDB" id="A0A7I7Y1H1"/>
<dbReference type="EMBL" id="AP022612">
    <property type="protein sequence ID" value="BBZ34872.1"/>
    <property type="molecule type" value="Genomic_DNA"/>
</dbReference>
<proteinExistence type="predicted"/>
<reference evidence="3" key="2">
    <citation type="submission" date="2020-02" db="EMBL/GenBank/DDBJ databases">
        <authorList>
            <person name="Matsumoto Y."/>
            <person name="Motooka D."/>
            <person name="Nakamura S."/>
        </authorList>
    </citation>
    <scope>NUCLEOTIDE SEQUENCE</scope>
    <source>
        <strain evidence="3">JCM 13671</strain>
    </source>
</reference>
<evidence type="ECO:0000313" key="4">
    <source>
        <dbReference type="Proteomes" id="UP000466931"/>
    </source>
</evidence>
<keyword evidence="2" id="KW-1133">Transmembrane helix</keyword>
<dbReference type="Proteomes" id="UP000466931">
    <property type="component" value="Chromosome"/>
</dbReference>
<keyword evidence="4" id="KW-1185">Reference proteome</keyword>
<dbReference type="RefSeq" id="WP_085148894.1">
    <property type="nucleotide sequence ID" value="NZ_AP022612.1"/>
</dbReference>
<keyword evidence="2" id="KW-0812">Transmembrane</keyword>
<feature type="compositionally biased region" description="Low complexity" evidence="1">
    <location>
        <begin position="216"/>
        <end position="227"/>
    </location>
</feature>
<feature type="compositionally biased region" description="Basic and acidic residues" evidence="1">
    <location>
        <begin position="247"/>
        <end position="256"/>
    </location>
</feature>
<keyword evidence="2" id="KW-0472">Membrane</keyword>